<name>A0A3N6M2X6_NATCH</name>
<comment type="caution">
    <text evidence="1">The sequence shown here is derived from an EMBL/GenBank/DDBJ whole genome shotgun (WGS) entry which is preliminary data.</text>
</comment>
<keyword evidence="2" id="KW-1185">Reference proteome</keyword>
<accession>A0A3N6M2X6</accession>
<dbReference type="Proteomes" id="UP000281431">
    <property type="component" value="Unassembled WGS sequence"/>
</dbReference>
<protein>
    <submittedName>
        <fullName evidence="1">Uncharacterized protein</fullName>
    </submittedName>
</protein>
<evidence type="ECO:0000313" key="2">
    <source>
        <dbReference type="Proteomes" id="UP000281431"/>
    </source>
</evidence>
<evidence type="ECO:0000313" key="1">
    <source>
        <dbReference type="EMBL" id="RQG96187.1"/>
    </source>
</evidence>
<organism evidence="1 2">
    <name type="scientific">Natrarchaeobius chitinivorans</name>
    <dbReference type="NCBI Taxonomy" id="1679083"/>
    <lineage>
        <taxon>Archaea</taxon>
        <taxon>Methanobacteriati</taxon>
        <taxon>Methanobacteriota</taxon>
        <taxon>Stenosarchaea group</taxon>
        <taxon>Halobacteria</taxon>
        <taxon>Halobacteriales</taxon>
        <taxon>Natrialbaceae</taxon>
        <taxon>Natrarchaeobius</taxon>
    </lineage>
</organism>
<dbReference type="EMBL" id="REFZ01000027">
    <property type="protein sequence ID" value="RQG96187.1"/>
    <property type="molecule type" value="Genomic_DNA"/>
</dbReference>
<gene>
    <name evidence="1" type="ORF">EA472_20895</name>
</gene>
<dbReference type="AlphaFoldDB" id="A0A3N6M2X6"/>
<sequence length="98" mass="11178">MTRRIIQQTIVRDAVGAKLTVFDYRFHALCTQFLAKQPSVVAFVGGQKFQLIEFSFEHLLADLGVIGLFHQSMYVESHTQYFTKQLDDADLVVRPSAK</sequence>
<proteinExistence type="predicted"/>
<reference evidence="1 2" key="1">
    <citation type="submission" date="2018-10" db="EMBL/GenBank/DDBJ databases">
        <title>Natrarchaeobius chitinivorans gen. nov., sp. nov., and Natrarchaeobius haloalkaliphilus sp. nov., alkaliphilic, chitin-utilizing haloarchaea from hypersaline alkaline lakes.</title>
        <authorList>
            <person name="Sorokin D.Y."/>
            <person name="Elcheninov A.G."/>
            <person name="Kostrikina N.A."/>
            <person name="Bale N.J."/>
            <person name="Sinninghe Damste J.S."/>
            <person name="Khijniak T.V."/>
            <person name="Kublanov I.V."/>
            <person name="Toshchakov S.V."/>
        </authorList>
    </citation>
    <scope>NUCLEOTIDE SEQUENCE [LARGE SCALE GENOMIC DNA]</scope>
    <source>
        <strain evidence="1 2">AArcht7</strain>
    </source>
</reference>